<evidence type="ECO:0000313" key="9">
    <source>
        <dbReference type="Proteomes" id="UP000229317"/>
    </source>
</evidence>
<comment type="similarity">
    <text evidence="5 6">Belongs to the FtsA/MreB family.</text>
</comment>
<evidence type="ECO:0000256" key="5">
    <source>
        <dbReference type="HAMAP-Rule" id="MF_02033"/>
    </source>
</evidence>
<evidence type="ECO:0000256" key="1">
    <source>
        <dbReference type="ARBA" id="ARBA00022475"/>
    </source>
</evidence>
<dbReference type="PANTHER" id="PTHR32432:SF4">
    <property type="entry name" value="CELL DIVISION PROTEIN FTSA"/>
    <property type="match status" value="1"/>
</dbReference>
<name>A0A2H0KRX9_9BACT</name>
<dbReference type="InterPro" id="IPR043129">
    <property type="entry name" value="ATPase_NBD"/>
</dbReference>
<dbReference type="Gene3D" id="3.30.1490.110">
    <property type="match status" value="1"/>
</dbReference>
<dbReference type="EMBL" id="PCVO01000061">
    <property type="protein sequence ID" value="PIQ74908.1"/>
    <property type="molecule type" value="Genomic_DNA"/>
</dbReference>
<comment type="subunit">
    <text evidence="5">Self-interacts. Interacts with FtsZ.</text>
</comment>
<dbReference type="InterPro" id="IPR050696">
    <property type="entry name" value="FtsA/MreB"/>
</dbReference>
<evidence type="ECO:0000259" key="7">
    <source>
        <dbReference type="SMART" id="SM00842"/>
    </source>
</evidence>
<evidence type="ECO:0000256" key="6">
    <source>
        <dbReference type="PIRNR" id="PIRNR003101"/>
    </source>
</evidence>
<dbReference type="NCBIfam" id="TIGR01174">
    <property type="entry name" value="ftsA"/>
    <property type="match status" value="1"/>
</dbReference>
<evidence type="ECO:0000313" key="8">
    <source>
        <dbReference type="EMBL" id="PIQ74908.1"/>
    </source>
</evidence>
<protein>
    <recommendedName>
        <fullName evidence="5 6">Cell division protein FtsA</fullName>
    </recommendedName>
</protein>
<keyword evidence="3 5" id="KW-0472">Membrane</keyword>
<dbReference type="GO" id="GO:0043093">
    <property type="term" value="P:FtsZ-dependent cytokinesis"/>
    <property type="evidence" value="ECO:0007669"/>
    <property type="project" value="UniProtKB-UniRule"/>
</dbReference>
<dbReference type="AlphaFoldDB" id="A0A2H0KRX9"/>
<reference evidence="8 9" key="1">
    <citation type="submission" date="2017-09" db="EMBL/GenBank/DDBJ databases">
        <title>Depth-based differentiation of microbial function through sediment-hosted aquifers and enrichment of novel symbionts in the deep terrestrial subsurface.</title>
        <authorList>
            <person name="Probst A.J."/>
            <person name="Ladd B."/>
            <person name="Jarett J.K."/>
            <person name="Geller-Mcgrath D.E."/>
            <person name="Sieber C.M."/>
            <person name="Emerson J.B."/>
            <person name="Anantharaman K."/>
            <person name="Thomas B.C."/>
            <person name="Malmstrom R."/>
            <person name="Stieglmeier M."/>
            <person name="Klingl A."/>
            <person name="Woyke T."/>
            <person name="Ryan C.M."/>
            <person name="Banfield J.F."/>
        </authorList>
    </citation>
    <scope>NUCLEOTIDE SEQUENCE [LARGE SCALE GENOMIC DNA]</scope>
    <source>
        <strain evidence="8">CG11_big_fil_rev_8_21_14_0_20_40_15</strain>
    </source>
</reference>
<comment type="function">
    <text evidence="5 6">Cell division protein that is involved in the assembly of the Z ring. May serve as a membrane anchor for the Z ring.</text>
</comment>
<comment type="subcellular location">
    <subcellularLocation>
        <location evidence="5">Cell membrane</location>
        <topology evidence="5">Peripheral membrane protein</topology>
        <orientation evidence="5">Cytoplasmic side</orientation>
    </subcellularLocation>
    <text evidence="5">Localizes to the Z ring in an FtsZ-dependent manner. Targeted to the membrane through a conserved C-terminal amphipathic helix.</text>
</comment>
<gene>
    <name evidence="5 8" type="primary">ftsA</name>
    <name evidence="8" type="ORF">COV84_04080</name>
</gene>
<comment type="caution">
    <text evidence="8">The sequence shown here is derived from an EMBL/GenBank/DDBJ whole genome shotgun (WGS) entry which is preliminary data.</text>
</comment>
<dbReference type="PANTHER" id="PTHR32432">
    <property type="entry name" value="CELL DIVISION PROTEIN FTSA-RELATED"/>
    <property type="match status" value="1"/>
</dbReference>
<dbReference type="HAMAP" id="MF_02033">
    <property type="entry name" value="FtsA"/>
    <property type="match status" value="1"/>
</dbReference>
<dbReference type="CDD" id="cd24048">
    <property type="entry name" value="ASKHA_NBD_FtsA"/>
    <property type="match status" value="1"/>
</dbReference>
<evidence type="ECO:0000256" key="3">
    <source>
        <dbReference type="ARBA" id="ARBA00023136"/>
    </source>
</evidence>
<dbReference type="Gene3D" id="3.30.420.40">
    <property type="match status" value="2"/>
</dbReference>
<dbReference type="InterPro" id="IPR003494">
    <property type="entry name" value="SHS2_FtsA"/>
</dbReference>
<dbReference type="GO" id="GO:0032153">
    <property type="term" value="C:cell division site"/>
    <property type="evidence" value="ECO:0007669"/>
    <property type="project" value="UniProtKB-UniRule"/>
</dbReference>
<organism evidence="8 9">
    <name type="scientific">Candidatus Portnoybacteria bacterium CG11_big_fil_rev_8_21_14_0_20_40_15</name>
    <dbReference type="NCBI Taxonomy" id="1974817"/>
    <lineage>
        <taxon>Bacteria</taxon>
        <taxon>Candidatus Portnoyibacteriota</taxon>
    </lineage>
</organism>
<dbReference type="SUPFAM" id="SSF53067">
    <property type="entry name" value="Actin-like ATPase domain"/>
    <property type="match status" value="2"/>
</dbReference>
<dbReference type="InterPro" id="IPR020823">
    <property type="entry name" value="Cell_div_FtsA"/>
</dbReference>
<evidence type="ECO:0000256" key="4">
    <source>
        <dbReference type="ARBA" id="ARBA00023306"/>
    </source>
</evidence>
<accession>A0A2H0KRX9</accession>
<evidence type="ECO:0000256" key="2">
    <source>
        <dbReference type="ARBA" id="ARBA00022618"/>
    </source>
</evidence>
<proteinExistence type="inferred from homology"/>
<dbReference type="Proteomes" id="UP000229317">
    <property type="component" value="Unassembled WGS sequence"/>
</dbReference>
<dbReference type="SMART" id="SM00842">
    <property type="entry name" value="FtsA"/>
    <property type="match status" value="1"/>
</dbReference>
<dbReference type="GO" id="GO:0009898">
    <property type="term" value="C:cytoplasmic side of plasma membrane"/>
    <property type="evidence" value="ECO:0007669"/>
    <property type="project" value="UniProtKB-UniRule"/>
</dbReference>
<feature type="domain" description="SHS2" evidence="7">
    <location>
        <begin position="7"/>
        <end position="197"/>
    </location>
</feature>
<sequence length="415" mass="44294">MPRQKIIIGLDVGSSNIRVAVAEEGKEPAIPFQILGVGQSKALGMRKGAVIDLEETAKNIKEAVAVAERISGIKVESATISLGGDHLGCRSSRGVIAVSRADGEISQEDTERAVRAAAAISLGANREIIQIVPKQFSVDSQQSIKDPVGMRGVRLEVDVLILDGSTPFIKNLLKAIGEAEIETETLVPSPLAAAKAVLDRRQKELGVLVLDLGSATTGFCVFEEGDIIDSCVLPVGSGHITNDLAIGLRTSIDVAEKIKLEYGSVLPDEINKKETISLEKLGGEPGNVSRQKVAEIIEARVAEIFDLAQKRLKQIDRAGLLPAGVVLVGGGAKLPGLVDLAKERLRLPAQIGFPVNFEGVIEEVDDPCFATVLGLILCAGEQSEELRGRRSNVFDFSSLAPVVKKFKNWFKSFLP</sequence>
<keyword evidence="1 5" id="KW-1003">Cell membrane</keyword>
<dbReference type="Pfam" id="PF02491">
    <property type="entry name" value="SHS2_FTSA"/>
    <property type="match status" value="1"/>
</dbReference>
<keyword evidence="2 5" id="KW-0132">Cell division</keyword>
<dbReference type="PIRSF" id="PIRSF003101">
    <property type="entry name" value="FtsA"/>
    <property type="match status" value="1"/>
</dbReference>
<keyword evidence="4 5" id="KW-0131">Cell cycle</keyword>
<dbReference type="Pfam" id="PF14450">
    <property type="entry name" value="FtsA"/>
    <property type="match status" value="1"/>
</dbReference>